<feature type="transmembrane region" description="Helical" evidence="13">
    <location>
        <begin position="12"/>
        <end position="38"/>
    </location>
</feature>
<keyword evidence="7" id="KW-0915">Sodium</keyword>
<keyword evidence="3 12" id="KW-0813">Transport</keyword>
<evidence type="ECO:0000256" key="9">
    <source>
        <dbReference type="ARBA" id="ARBA00023136"/>
    </source>
</evidence>
<evidence type="ECO:0000256" key="2">
    <source>
        <dbReference type="ARBA" id="ARBA00007193"/>
    </source>
</evidence>
<evidence type="ECO:0000256" key="10">
    <source>
        <dbReference type="ARBA" id="ARBA00023201"/>
    </source>
</evidence>
<gene>
    <name evidence="14" type="primary">AVEN_163537_1</name>
    <name evidence="14" type="ORF">TNIN_414201</name>
</gene>
<sequence>MRRRRMYLKKAIRILVVLLCLGGYSFQTLQFLLLYWTYPTVVDIQKSSPTYLEIPSITICNPIGYNYTAMCSEFGVSVCTRKRLMRFQQSNSCSDPKRASSFKNDIFQLISFGMFLQRLGNLSYDLHYKLREELESYTNCSIEYAGKKTHCK</sequence>
<evidence type="ECO:0000256" key="1">
    <source>
        <dbReference type="ARBA" id="ARBA00004141"/>
    </source>
</evidence>
<dbReference type="EMBL" id="BMAV01011214">
    <property type="protein sequence ID" value="GFY56924.1"/>
    <property type="molecule type" value="Genomic_DNA"/>
</dbReference>
<evidence type="ECO:0000313" key="14">
    <source>
        <dbReference type="EMBL" id="GFY56924.1"/>
    </source>
</evidence>
<comment type="subcellular location">
    <subcellularLocation>
        <location evidence="1">Membrane</location>
        <topology evidence="1">Multi-pass membrane protein</topology>
    </subcellularLocation>
</comment>
<keyword evidence="10 12" id="KW-0739">Sodium transport</keyword>
<comment type="similarity">
    <text evidence="2 12">Belongs to the amiloride-sensitive sodium channel (TC 1.A.6) family.</text>
</comment>
<evidence type="ECO:0000256" key="7">
    <source>
        <dbReference type="ARBA" id="ARBA00023053"/>
    </source>
</evidence>
<evidence type="ECO:0000256" key="3">
    <source>
        <dbReference type="ARBA" id="ARBA00022448"/>
    </source>
</evidence>
<evidence type="ECO:0000313" key="15">
    <source>
        <dbReference type="Proteomes" id="UP000886998"/>
    </source>
</evidence>
<dbReference type="GO" id="GO:0016020">
    <property type="term" value="C:membrane"/>
    <property type="evidence" value="ECO:0007669"/>
    <property type="project" value="UniProtKB-SubCell"/>
</dbReference>
<keyword evidence="8 12" id="KW-0406">Ion transport</keyword>
<accession>A0A8X6XQT6</accession>
<keyword evidence="11 12" id="KW-0407">Ion channel</keyword>
<dbReference type="GO" id="GO:0005272">
    <property type="term" value="F:sodium channel activity"/>
    <property type="evidence" value="ECO:0007669"/>
    <property type="project" value="UniProtKB-KW"/>
</dbReference>
<comment type="caution">
    <text evidence="14">The sequence shown here is derived from an EMBL/GenBank/DDBJ whole genome shotgun (WGS) entry which is preliminary data.</text>
</comment>
<evidence type="ECO:0000256" key="5">
    <source>
        <dbReference type="ARBA" id="ARBA00022692"/>
    </source>
</evidence>
<organism evidence="14 15">
    <name type="scientific">Trichonephila inaurata madagascariensis</name>
    <dbReference type="NCBI Taxonomy" id="2747483"/>
    <lineage>
        <taxon>Eukaryota</taxon>
        <taxon>Metazoa</taxon>
        <taxon>Ecdysozoa</taxon>
        <taxon>Arthropoda</taxon>
        <taxon>Chelicerata</taxon>
        <taxon>Arachnida</taxon>
        <taxon>Araneae</taxon>
        <taxon>Araneomorphae</taxon>
        <taxon>Entelegynae</taxon>
        <taxon>Araneoidea</taxon>
        <taxon>Nephilidae</taxon>
        <taxon>Trichonephila</taxon>
        <taxon>Trichonephila inaurata</taxon>
    </lineage>
</organism>
<evidence type="ECO:0000256" key="6">
    <source>
        <dbReference type="ARBA" id="ARBA00022989"/>
    </source>
</evidence>
<keyword evidence="5 12" id="KW-0812">Transmembrane</keyword>
<dbReference type="Pfam" id="PF00858">
    <property type="entry name" value="ASC"/>
    <property type="match status" value="1"/>
</dbReference>
<keyword evidence="4 12" id="KW-0894">Sodium channel</keyword>
<proteinExistence type="inferred from homology"/>
<evidence type="ECO:0000256" key="8">
    <source>
        <dbReference type="ARBA" id="ARBA00023065"/>
    </source>
</evidence>
<dbReference type="AlphaFoldDB" id="A0A8X6XQT6"/>
<dbReference type="InterPro" id="IPR001873">
    <property type="entry name" value="ENaC"/>
</dbReference>
<name>A0A8X6XQT6_9ARAC</name>
<keyword evidence="15" id="KW-1185">Reference proteome</keyword>
<keyword evidence="6 13" id="KW-1133">Transmembrane helix</keyword>
<keyword evidence="9 13" id="KW-0472">Membrane</keyword>
<evidence type="ECO:0000256" key="4">
    <source>
        <dbReference type="ARBA" id="ARBA00022461"/>
    </source>
</evidence>
<evidence type="ECO:0000256" key="12">
    <source>
        <dbReference type="RuleBase" id="RU000679"/>
    </source>
</evidence>
<evidence type="ECO:0000256" key="11">
    <source>
        <dbReference type="ARBA" id="ARBA00023303"/>
    </source>
</evidence>
<reference evidence="14" key="1">
    <citation type="submission" date="2020-08" db="EMBL/GenBank/DDBJ databases">
        <title>Multicomponent nature underlies the extraordinary mechanical properties of spider dragline silk.</title>
        <authorList>
            <person name="Kono N."/>
            <person name="Nakamura H."/>
            <person name="Mori M."/>
            <person name="Yoshida Y."/>
            <person name="Ohtoshi R."/>
            <person name="Malay A.D."/>
            <person name="Moran D.A.P."/>
            <person name="Tomita M."/>
            <person name="Numata K."/>
            <person name="Arakawa K."/>
        </authorList>
    </citation>
    <scope>NUCLEOTIDE SEQUENCE</scope>
</reference>
<protein>
    <submittedName>
        <fullName evidence="14">Uncharacterized protein</fullName>
    </submittedName>
</protein>
<dbReference type="Proteomes" id="UP000886998">
    <property type="component" value="Unassembled WGS sequence"/>
</dbReference>
<dbReference type="OrthoDB" id="6434754at2759"/>
<evidence type="ECO:0000256" key="13">
    <source>
        <dbReference type="SAM" id="Phobius"/>
    </source>
</evidence>